<dbReference type="PANTHER" id="PTHR48106">
    <property type="entry name" value="QUINONE OXIDOREDUCTASE PIG3-RELATED"/>
    <property type="match status" value="1"/>
</dbReference>
<name>A0ABT0ST89_9GAMM</name>
<keyword evidence="1" id="KW-0521">NADP</keyword>
<evidence type="ECO:0000256" key="2">
    <source>
        <dbReference type="ARBA" id="ARBA00023002"/>
    </source>
</evidence>
<dbReference type="Gene3D" id="3.40.50.720">
    <property type="entry name" value="NAD(P)-binding Rossmann-like Domain"/>
    <property type="match status" value="1"/>
</dbReference>
<protein>
    <submittedName>
        <fullName evidence="4">Zinc-binding dehydrogenase</fullName>
    </submittedName>
</protein>
<comment type="caution">
    <text evidence="4">The sequence shown here is derived from an EMBL/GenBank/DDBJ whole genome shotgun (WGS) entry which is preliminary data.</text>
</comment>
<evidence type="ECO:0000313" key="5">
    <source>
        <dbReference type="Proteomes" id="UP001165308"/>
    </source>
</evidence>
<dbReference type="InterPro" id="IPR036291">
    <property type="entry name" value="NAD(P)-bd_dom_sf"/>
</dbReference>
<organism evidence="4 5">
    <name type="scientific">Halomonas llamarensis</name>
    <dbReference type="NCBI Taxonomy" id="2945104"/>
    <lineage>
        <taxon>Bacteria</taxon>
        <taxon>Pseudomonadati</taxon>
        <taxon>Pseudomonadota</taxon>
        <taxon>Gammaproteobacteria</taxon>
        <taxon>Oceanospirillales</taxon>
        <taxon>Halomonadaceae</taxon>
        <taxon>Halomonas</taxon>
    </lineage>
</organism>
<dbReference type="Pfam" id="PF08240">
    <property type="entry name" value="ADH_N"/>
    <property type="match status" value="1"/>
</dbReference>
<keyword evidence="2" id="KW-0560">Oxidoreductase</keyword>
<dbReference type="InterPro" id="IPR013154">
    <property type="entry name" value="ADH-like_N"/>
</dbReference>
<dbReference type="SUPFAM" id="SSF50129">
    <property type="entry name" value="GroES-like"/>
    <property type="match status" value="1"/>
</dbReference>
<dbReference type="SUPFAM" id="SSF51735">
    <property type="entry name" value="NAD(P)-binding Rossmann-fold domains"/>
    <property type="match status" value="1"/>
</dbReference>
<dbReference type="SMART" id="SM00829">
    <property type="entry name" value="PKS_ER"/>
    <property type="match status" value="1"/>
</dbReference>
<dbReference type="InterPro" id="IPR011032">
    <property type="entry name" value="GroES-like_sf"/>
</dbReference>
<dbReference type="Proteomes" id="UP001165308">
    <property type="component" value="Unassembled WGS sequence"/>
</dbReference>
<dbReference type="RefSeq" id="WP_250083188.1">
    <property type="nucleotide sequence ID" value="NZ_JAMJPJ010000027.1"/>
</dbReference>
<dbReference type="PROSITE" id="PS01162">
    <property type="entry name" value="QOR_ZETA_CRYSTAL"/>
    <property type="match status" value="1"/>
</dbReference>
<keyword evidence="5" id="KW-1185">Reference proteome</keyword>
<dbReference type="EMBL" id="JAMJPJ010000027">
    <property type="protein sequence ID" value="MCL7931043.1"/>
    <property type="molecule type" value="Genomic_DNA"/>
</dbReference>
<evidence type="ECO:0000313" key="4">
    <source>
        <dbReference type="EMBL" id="MCL7931043.1"/>
    </source>
</evidence>
<accession>A0ABT0ST89</accession>
<feature type="domain" description="Enoyl reductase (ER)" evidence="3">
    <location>
        <begin position="21"/>
        <end position="370"/>
    </location>
</feature>
<dbReference type="InterPro" id="IPR013149">
    <property type="entry name" value="ADH-like_C"/>
</dbReference>
<dbReference type="Gene3D" id="3.90.180.10">
    <property type="entry name" value="Medium-chain alcohol dehydrogenases, catalytic domain"/>
    <property type="match status" value="1"/>
</dbReference>
<evidence type="ECO:0000256" key="1">
    <source>
        <dbReference type="ARBA" id="ARBA00022857"/>
    </source>
</evidence>
<dbReference type="PANTHER" id="PTHR48106:SF18">
    <property type="entry name" value="QUINONE OXIDOREDUCTASE PIG3"/>
    <property type="match status" value="1"/>
</dbReference>
<reference evidence="4" key="1">
    <citation type="submission" date="2022-05" db="EMBL/GenBank/DDBJ databases">
        <title>Halomonas geminus sp. nov. and Halomonas llamarensis sp. nov. isolated from high-altitude salars of the Atacama Desert.</title>
        <authorList>
            <person name="Hintersatz C."/>
            <person name="Rojas L.A."/>
            <person name="Wei T.-S."/>
            <person name="Kutschke S."/>
            <person name="Lehmann F."/>
            <person name="Jain R."/>
            <person name="Pollmann K."/>
        </authorList>
    </citation>
    <scope>NUCLEOTIDE SEQUENCE</scope>
    <source>
        <strain evidence="4">ATCHA</strain>
    </source>
</reference>
<dbReference type="InterPro" id="IPR002364">
    <property type="entry name" value="Quin_OxRdtase/zeta-crystal_CS"/>
</dbReference>
<gene>
    <name evidence="4" type="ORF">M8006_13810</name>
</gene>
<dbReference type="InterPro" id="IPR020843">
    <property type="entry name" value="ER"/>
</dbReference>
<dbReference type="Pfam" id="PF00107">
    <property type="entry name" value="ADH_zinc_N"/>
    <property type="match status" value="1"/>
</dbReference>
<sequence>MADNTANLPTRMAAMVLTGHGGIEKLEYHDDVPVPTPGPGEVLVQVTATAKNNTDRKAREGLYPTKDKQDVTSFAMGGEPTLTFPRIQGADIAGHVVALGEGVTPSHLGERGLLDFNLYADARRDINLTPDYYGHGADGGFAEYVALPADQFYAIPSPELSDAELAAMGMCSYQTAYHMMTAAKVSSGERVLVSGASGGVGTALIQLCRVVGAIPYAVSQPDKADALLELGAEAVIDRGDLPTFVDRVLKATGGAPIDAVMDLVGGEMTHLFIDTMIQDMKARTTYPRLSIAGASGGNVSEMMWTRIYLYQVQIFGVSHGTREEADQLMAWIRRGDLKPVLHAAFKLSELHAAERYFVNRDSNYLGKIVIVPDSQWDTHGAPFALNTSNESVRCRLKRADVTM</sequence>
<proteinExistence type="predicted"/>
<evidence type="ECO:0000259" key="3">
    <source>
        <dbReference type="SMART" id="SM00829"/>
    </source>
</evidence>